<dbReference type="Proteomes" id="UP000192940">
    <property type="component" value="Chromosome I"/>
</dbReference>
<organism evidence="1 2">
    <name type="scientific">Paenibacillus uliginis N3/975</name>
    <dbReference type="NCBI Taxonomy" id="1313296"/>
    <lineage>
        <taxon>Bacteria</taxon>
        <taxon>Bacillati</taxon>
        <taxon>Bacillota</taxon>
        <taxon>Bacilli</taxon>
        <taxon>Bacillales</taxon>
        <taxon>Paenibacillaceae</taxon>
        <taxon>Paenibacillus</taxon>
    </lineage>
</organism>
<keyword evidence="2" id="KW-1185">Reference proteome</keyword>
<accession>A0A1X7GWJ4</accession>
<evidence type="ECO:0000313" key="2">
    <source>
        <dbReference type="Proteomes" id="UP000192940"/>
    </source>
</evidence>
<dbReference type="EMBL" id="LT840184">
    <property type="protein sequence ID" value="SMF75659.1"/>
    <property type="molecule type" value="Genomic_DNA"/>
</dbReference>
<dbReference type="STRING" id="1313296.SAMN05661091_1233"/>
<protein>
    <submittedName>
        <fullName evidence="1">Uncharacterized protein</fullName>
    </submittedName>
</protein>
<proteinExistence type="predicted"/>
<evidence type="ECO:0000313" key="1">
    <source>
        <dbReference type="EMBL" id="SMF75659.1"/>
    </source>
</evidence>
<reference evidence="1 2" key="1">
    <citation type="submission" date="2017-04" db="EMBL/GenBank/DDBJ databases">
        <authorList>
            <person name="Afonso C.L."/>
            <person name="Miller P.J."/>
            <person name="Scott M.A."/>
            <person name="Spackman E."/>
            <person name="Goraichik I."/>
            <person name="Dimitrov K.M."/>
            <person name="Suarez D.L."/>
            <person name="Swayne D.E."/>
        </authorList>
    </citation>
    <scope>NUCLEOTIDE SEQUENCE [LARGE SCALE GENOMIC DNA]</scope>
    <source>
        <strain evidence="1 2">N3/975</strain>
    </source>
</reference>
<dbReference type="AlphaFoldDB" id="A0A1X7GWJ4"/>
<sequence length="33" mass="3957">MIERQREASLFYLLFYPSELEKTILANGFDPYT</sequence>
<gene>
    <name evidence="1" type="ORF">SAMN05661091_1233</name>
</gene>
<name>A0A1X7GWJ4_9BACL</name>